<protein>
    <submittedName>
        <fullName evidence="2">Uncharacterized protein</fullName>
    </submittedName>
</protein>
<dbReference type="AlphaFoldDB" id="A0A4Z2F6H2"/>
<sequence length="101" mass="11506">MADGFRDWLSINFFHNKLLPGIGRMKIRLGINPVDRAATSGPDADLADHLGHRKSEASKPIARTETFRQRCQDTLVIRGEADEKTFIYSALELFMELLHEH</sequence>
<name>A0A4Z2F6H2_9TELE</name>
<dbReference type="Proteomes" id="UP000314294">
    <property type="component" value="Unassembled WGS sequence"/>
</dbReference>
<dbReference type="EMBL" id="SRLO01001626">
    <property type="protein sequence ID" value="TNN36371.1"/>
    <property type="molecule type" value="Genomic_DNA"/>
</dbReference>
<evidence type="ECO:0000313" key="2">
    <source>
        <dbReference type="EMBL" id="TNN36371.1"/>
    </source>
</evidence>
<evidence type="ECO:0000256" key="1">
    <source>
        <dbReference type="SAM" id="MobiDB-lite"/>
    </source>
</evidence>
<accession>A0A4Z2F6H2</accession>
<organism evidence="2 3">
    <name type="scientific">Liparis tanakae</name>
    <name type="common">Tanaka's snailfish</name>
    <dbReference type="NCBI Taxonomy" id="230148"/>
    <lineage>
        <taxon>Eukaryota</taxon>
        <taxon>Metazoa</taxon>
        <taxon>Chordata</taxon>
        <taxon>Craniata</taxon>
        <taxon>Vertebrata</taxon>
        <taxon>Euteleostomi</taxon>
        <taxon>Actinopterygii</taxon>
        <taxon>Neopterygii</taxon>
        <taxon>Teleostei</taxon>
        <taxon>Neoteleostei</taxon>
        <taxon>Acanthomorphata</taxon>
        <taxon>Eupercaria</taxon>
        <taxon>Perciformes</taxon>
        <taxon>Cottioidei</taxon>
        <taxon>Cottales</taxon>
        <taxon>Liparidae</taxon>
        <taxon>Liparis</taxon>
    </lineage>
</organism>
<keyword evidence="3" id="KW-1185">Reference proteome</keyword>
<reference evidence="2 3" key="1">
    <citation type="submission" date="2019-03" db="EMBL/GenBank/DDBJ databases">
        <title>First draft genome of Liparis tanakae, snailfish: a comprehensive survey of snailfish specific genes.</title>
        <authorList>
            <person name="Kim W."/>
            <person name="Song I."/>
            <person name="Jeong J.-H."/>
            <person name="Kim D."/>
            <person name="Kim S."/>
            <person name="Ryu S."/>
            <person name="Song J.Y."/>
            <person name="Lee S.K."/>
        </authorList>
    </citation>
    <scope>NUCLEOTIDE SEQUENCE [LARGE SCALE GENOMIC DNA]</scope>
    <source>
        <tissue evidence="2">Muscle</tissue>
    </source>
</reference>
<feature type="compositionally biased region" description="Basic and acidic residues" evidence="1">
    <location>
        <begin position="46"/>
        <end position="57"/>
    </location>
</feature>
<gene>
    <name evidence="2" type="ORF">EYF80_053455</name>
</gene>
<proteinExistence type="predicted"/>
<feature type="region of interest" description="Disordered" evidence="1">
    <location>
        <begin position="42"/>
        <end position="64"/>
    </location>
</feature>
<evidence type="ECO:0000313" key="3">
    <source>
        <dbReference type="Proteomes" id="UP000314294"/>
    </source>
</evidence>
<comment type="caution">
    <text evidence="2">The sequence shown here is derived from an EMBL/GenBank/DDBJ whole genome shotgun (WGS) entry which is preliminary data.</text>
</comment>